<dbReference type="PROSITE" id="PS50801">
    <property type="entry name" value="STAS"/>
    <property type="match status" value="1"/>
</dbReference>
<proteinExistence type="predicted"/>
<feature type="domain" description="STAS" evidence="6">
    <location>
        <begin position="459"/>
        <end position="537"/>
    </location>
</feature>
<keyword evidence="8" id="KW-1185">Reference proteome</keyword>
<name>A0ABS6SLK6_9SPHN</name>
<dbReference type="Pfam" id="PF00916">
    <property type="entry name" value="Sulfate_transp"/>
    <property type="match status" value="1"/>
</dbReference>
<keyword evidence="3 5" id="KW-1133">Transmembrane helix</keyword>
<accession>A0ABS6SLK6</accession>
<evidence type="ECO:0000256" key="3">
    <source>
        <dbReference type="ARBA" id="ARBA00022989"/>
    </source>
</evidence>
<organism evidence="7 8">
    <name type="scientific">Erythrobacter ani</name>
    <dbReference type="NCBI Taxonomy" id="2827235"/>
    <lineage>
        <taxon>Bacteria</taxon>
        <taxon>Pseudomonadati</taxon>
        <taxon>Pseudomonadota</taxon>
        <taxon>Alphaproteobacteria</taxon>
        <taxon>Sphingomonadales</taxon>
        <taxon>Erythrobacteraceae</taxon>
        <taxon>Erythrobacter/Porphyrobacter group</taxon>
        <taxon>Erythrobacter</taxon>
    </lineage>
</organism>
<keyword evidence="4 5" id="KW-0472">Membrane</keyword>
<dbReference type="PANTHER" id="PTHR11814">
    <property type="entry name" value="SULFATE TRANSPORTER"/>
    <property type="match status" value="1"/>
</dbReference>
<comment type="subcellular location">
    <subcellularLocation>
        <location evidence="1">Membrane</location>
        <topology evidence="1">Multi-pass membrane protein</topology>
    </subcellularLocation>
</comment>
<dbReference type="Pfam" id="PF01740">
    <property type="entry name" value="STAS"/>
    <property type="match status" value="1"/>
</dbReference>
<dbReference type="Proteomes" id="UP000699975">
    <property type="component" value="Unassembled WGS sequence"/>
</dbReference>
<dbReference type="EMBL" id="JAGSPB010000001">
    <property type="protein sequence ID" value="MBV7265874.1"/>
    <property type="molecule type" value="Genomic_DNA"/>
</dbReference>
<feature type="transmembrane region" description="Helical" evidence="5">
    <location>
        <begin position="131"/>
        <end position="151"/>
    </location>
</feature>
<dbReference type="RefSeq" id="WP_218316282.1">
    <property type="nucleotide sequence ID" value="NZ_JAGSPB010000001.1"/>
</dbReference>
<evidence type="ECO:0000256" key="2">
    <source>
        <dbReference type="ARBA" id="ARBA00022692"/>
    </source>
</evidence>
<gene>
    <name evidence="7" type="ORF">KCG45_06750</name>
</gene>
<dbReference type="InterPro" id="IPR002645">
    <property type="entry name" value="STAS_dom"/>
</dbReference>
<evidence type="ECO:0000256" key="5">
    <source>
        <dbReference type="SAM" id="Phobius"/>
    </source>
</evidence>
<feature type="transmembrane region" description="Helical" evidence="5">
    <location>
        <begin position="62"/>
        <end position="85"/>
    </location>
</feature>
<dbReference type="InterPro" id="IPR001902">
    <property type="entry name" value="SLC26A/SulP_fam"/>
</dbReference>
<comment type="caution">
    <text evidence="7">The sequence shown here is derived from an EMBL/GenBank/DDBJ whole genome shotgun (WGS) entry which is preliminary data.</text>
</comment>
<feature type="transmembrane region" description="Helical" evidence="5">
    <location>
        <begin position="298"/>
        <end position="316"/>
    </location>
</feature>
<evidence type="ECO:0000313" key="7">
    <source>
        <dbReference type="EMBL" id="MBV7265874.1"/>
    </source>
</evidence>
<feature type="transmembrane region" description="Helical" evidence="5">
    <location>
        <begin position="213"/>
        <end position="234"/>
    </location>
</feature>
<keyword evidence="2 5" id="KW-0812">Transmembrane</keyword>
<reference evidence="7 8" key="1">
    <citation type="submission" date="2021-04" db="EMBL/GenBank/DDBJ databases">
        <authorList>
            <person name="Pira H."/>
            <person name="Risdian C."/>
            <person name="Wink J."/>
        </authorList>
    </citation>
    <scope>NUCLEOTIDE SEQUENCE [LARGE SCALE GENOMIC DNA]</scope>
    <source>
        <strain evidence="7 8">WH131</strain>
    </source>
</reference>
<feature type="transmembrane region" description="Helical" evidence="5">
    <location>
        <begin position="393"/>
        <end position="420"/>
    </location>
</feature>
<dbReference type="InterPro" id="IPR011547">
    <property type="entry name" value="SLC26A/SulP_dom"/>
</dbReference>
<dbReference type="CDD" id="cd07042">
    <property type="entry name" value="STAS_SulP_like_sulfate_transporter"/>
    <property type="match status" value="1"/>
</dbReference>
<feature type="transmembrane region" description="Helical" evidence="5">
    <location>
        <begin position="263"/>
        <end position="286"/>
    </location>
</feature>
<feature type="transmembrane region" description="Helical" evidence="5">
    <location>
        <begin position="175"/>
        <end position="193"/>
    </location>
</feature>
<protein>
    <submittedName>
        <fullName evidence="7">STAS domain-containing protein</fullName>
    </submittedName>
</protein>
<evidence type="ECO:0000256" key="4">
    <source>
        <dbReference type="ARBA" id="ARBA00023136"/>
    </source>
</evidence>
<feature type="transmembrane region" description="Helical" evidence="5">
    <location>
        <begin position="336"/>
        <end position="356"/>
    </location>
</feature>
<sequence>MNVRTLMPDFSWIGDYDGRAALADGIAGTILAILLIPQVMAYAQLAGLPPETGLYAALLPPVLYLLFGTSPFVSVGPVALISLVIAEAASGSGVQPAAAAAIIAIQSGTILAVLGAFGLGRLVNFVSEPVLLGFTAAVAILIFTSQLPTLVGTNPERAGNLPAALREFLEVLPDWQPMTAAIGAAAAVLLFALDRYAAPAAWKIGIRPPWRQAIAKSLPLLVIIGAAFVAGNFADTVARVEAPSGGLPSVALPPLDPALWLKLLPSGLAVAVVTFVTATAVAKSLAGSDRSELDTSREALALGLGNVGAAMSGGYAVGASLSRSALVEDSGAKSPFASVIAASLVLATIFFLAPLLGYLPKTALAALVISAVFGLVKLREMRDVWHHDRYEGVIIAIAFTATLALGVELGLLVGALAAAAHHLWFSSLPRVTRVGTNDDGESFRSVDRDSIEPSDDPALVVRVDRSIFFANAAFIEDAVFSQLGKHEGIDCLVLDMRAVNAVDASGVAMLKRLVQRLYEGGIEVRLAAAHQPVKDSLATLNSQQCSFHRTVKEALDACGIDYRKDIAPT</sequence>
<evidence type="ECO:0000313" key="8">
    <source>
        <dbReference type="Proteomes" id="UP000699975"/>
    </source>
</evidence>
<feature type="transmembrane region" description="Helical" evidence="5">
    <location>
        <begin position="20"/>
        <end position="41"/>
    </location>
</feature>
<evidence type="ECO:0000259" key="6">
    <source>
        <dbReference type="PROSITE" id="PS50801"/>
    </source>
</evidence>
<feature type="transmembrane region" description="Helical" evidence="5">
    <location>
        <begin position="97"/>
        <end position="119"/>
    </location>
</feature>
<evidence type="ECO:0000256" key="1">
    <source>
        <dbReference type="ARBA" id="ARBA00004141"/>
    </source>
</evidence>